<dbReference type="CDD" id="cd06261">
    <property type="entry name" value="TM_PBP2"/>
    <property type="match status" value="1"/>
</dbReference>
<feature type="transmembrane region" description="Helical" evidence="7">
    <location>
        <begin position="345"/>
        <end position="365"/>
    </location>
</feature>
<comment type="similarity">
    <text evidence="7">Belongs to the binding-protein-dependent transport system permease family.</text>
</comment>
<feature type="transmembrane region" description="Helical" evidence="7">
    <location>
        <begin position="23"/>
        <end position="49"/>
    </location>
</feature>
<evidence type="ECO:0000313" key="9">
    <source>
        <dbReference type="EMBL" id="CTQ49444.1"/>
    </source>
</evidence>
<feature type="transmembrane region" description="Helical" evidence="7">
    <location>
        <begin position="400"/>
        <end position="422"/>
    </location>
</feature>
<dbReference type="Proteomes" id="UP000049222">
    <property type="component" value="Unassembled WGS sequence"/>
</dbReference>
<sequence length="430" mass="47193">MTPDSQPKPPKGLGPLAKREMRFAYMLLLPTFLIVLSVVLFPLVANVWISFKPVTLGDLRAPSILSNERLMGDLEAVGDTADIRYRLRNSSRQSAIASVTFTDTLPASLDVLTVDERCTLEDAALRCDLGDYEPGFREDVIVRVAATQAFLDAPADVKDTDPAFDFVPENILTNDDFTLDNFRKVFNASDFWEVLWASLYYTIAGTVGALVMGLFAAQLMNMTFLGRSVLRGLFLSPYVAPVIAVALAWVLLLDPGPGGTLNALLLQLGVIDGPISFLGQRAAELSILGLTFDFPVALTVVIIFEIWRYFPLAMLFILARMQSVSTDIYEAAEIDGATPLQQFRFISLPQLAGIMAVLFLLRFIWTFNKFDDIFLLTGGAAGTRTLTVNVYEQAFAISNLGAGAAVAVVVFLMLLCFSVIFFKFSPEDDA</sequence>
<keyword evidence="6 7" id="KW-0472">Membrane</keyword>
<dbReference type="STRING" id="420998.JDO7802_01458"/>
<dbReference type="Pfam" id="PF00528">
    <property type="entry name" value="BPD_transp_1"/>
    <property type="match status" value="1"/>
</dbReference>
<evidence type="ECO:0000313" key="10">
    <source>
        <dbReference type="Proteomes" id="UP000049222"/>
    </source>
</evidence>
<name>A0A0M6YHP7_9RHOB</name>
<reference evidence="9 10" key="1">
    <citation type="submission" date="2015-07" db="EMBL/GenBank/DDBJ databases">
        <authorList>
            <person name="Noorani M."/>
        </authorList>
    </citation>
    <scope>NUCLEOTIDE SEQUENCE [LARGE SCALE GENOMIC DNA]</scope>
    <source>
        <strain evidence="9 10">CECT 7802</strain>
    </source>
</reference>
<feature type="transmembrane region" description="Helical" evidence="7">
    <location>
        <begin position="199"/>
        <end position="220"/>
    </location>
</feature>
<dbReference type="GO" id="GO:0005886">
    <property type="term" value="C:plasma membrane"/>
    <property type="evidence" value="ECO:0007669"/>
    <property type="project" value="UniProtKB-SubCell"/>
</dbReference>
<dbReference type="InterPro" id="IPR000515">
    <property type="entry name" value="MetI-like"/>
</dbReference>
<evidence type="ECO:0000256" key="6">
    <source>
        <dbReference type="ARBA" id="ARBA00023136"/>
    </source>
</evidence>
<dbReference type="PANTHER" id="PTHR30193">
    <property type="entry name" value="ABC TRANSPORTER PERMEASE PROTEIN"/>
    <property type="match status" value="1"/>
</dbReference>
<accession>A0A0M6YHP7</accession>
<feature type="transmembrane region" description="Helical" evidence="7">
    <location>
        <begin position="294"/>
        <end position="319"/>
    </location>
</feature>
<dbReference type="SUPFAM" id="SSF161098">
    <property type="entry name" value="MetI-like"/>
    <property type="match status" value="1"/>
</dbReference>
<keyword evidence="10" id="KW-1185">Reference proteome</keyword>
<evidence type="ECO:0000256" key="3">
    <source>
        <dbReference type="ARBA" id="ARBA00022475"/>
    </source>
</evidence>
<gene>
    <name evidence="9" type="primary">ycjO</name>
    <name evidence="9" type="ORF">JDO7802_01458</name>
</gene>
<keyword evidence="4 7" id="KW-0812">Transmembrane</keyword>
<dbReference type="PROSITE" id="PS50928">
    <property type="entry name" value="ABC_TM1"/>
    <property type="match status" value="1"/>
</dbReference>
<protein>
    <submittedName>
        <fullName evidence="9">Inner membrane ABC transporter permease protein YcjO</fullName>
    </submittedName>
</protein>
<keyword evidence="3" id="KW-1003">Cell membrane</keyword>
<dbReference type="InterPro" id="IPR051393">
    <property type="entry name" value="ABC_transporter_permease"/>
</dbReference>
<dbReference type="OrthoDB" id="9785347at2"/>
<proteinExistence type="inferred from homology"/>
<dbReference type="PANTHER" id="PTHR30193:SF37">
    <property type="entry name" value="INNER MEMBRANE ABC TRANSPORTER PERMEASE PROTEIN YCJO"/>
    <property type="match status" value="1"/>
</dbReference>
<feature type="domain" description="ABC transmembrane type-1" evidence="8">
    <location>
        <begin position="195"/>
        <end position="421"/>
    </location>
</feature>
<keyword evidence="2 7" id="KW-0813">Transport</keyword>
<feature type="transmembrane region" description="Helical" evidence="7">
    <location>
        <begin position="232"/>
        <end position="252"/>
    </location>
</feature>
<comment type="subcellular location">
    <subcellularLocation>
        <location evidence="1 7">Cell membrane</location>
        <topology evidence="1 7">Multi-pass membrane protein</topology>
    </subcellularLocation>
</comment>
<dbReference type="AlphaFoldDB" id="A0A0M6YHP7"/>
<keyword evidence="5 7" id="KW-1133">Transmembrane helix</keyword>
<dbReference type="RefSeq" id="WP_055084047.1">
    <property type="nucleotide sequence ID" value="NZ_CXSU01000011.1"/>
</dbReference>
<evidence type="ECO:0000256" key="4">
    <source>
        <dbReference type="ARBA" id="ARBA00022692"/>
    </source>
</evidence>
<dbReference type="Gene3D" id="1.10.3720.10">
    <property type="entry name" value="MetI-like"/>
    <property type="match status" value="1"/>
</dbReference>
<evidence type="ECO:0000256" key="5">
    <source>
        <dbReference type="ARBA" id="ARBA00022989"/>
    </source>
</evidence>
<evidence type="ECO:0000259" key="8">
    <source>
        <dbReference type="PROSITE" id="PS50928"/>
    </source>
</evidence>
<evidence type="ECO:0000256" key="7">
    <source>
        <dbReference type="RuleBase" id="RU363032"/>
    </source>
</evidence>
<organism evidence="9 10">
    <name type="scientific">Jannaschia donghaensis</name>
    <dbReference type="NCBI Taxonomy" id="420998"/>
    <lineage>
        <taxon>Bacteria</taxon>
        <taxon>Pseudomonadati</taxon>
        <taxon>Pseudomonadota</taxon>
        <taxon>Alphaproteobacteria</taxon>
        <taxon>Rhodobacterales</taxon>
        <taxon>Roseobacteraceae</taxon>
        <taxon>Jannaschia</taxon>
    </lineage>
</organism>
<dbReference type="InterPro" id="IPR035906">
    <property type="entry name" value="MetI-like_sf"/>
</dbReference>
<evidence type="ECO:0000256" key="2">
    <source>
        <dbReference type="ARBA" id="ARBA00022448"/>
    </source>
</evidence>
<evidence type="ECO:0000256" key="1">
    <source>
        <dbReference type="ARBA" id="ARBA00004651"/>
    </source>
</evidence>
<dbReference type="EMBL" id="CXSU01000011">
    <property type="protein sequence ID" value="CTQ49444.1"/>
    <property type="molecule type" value="Genomic_DNA"/>
</dbReference>
<dbReference type="GO" id="GO:0055085">
    <property type="term" value="P:transmembrane transport"/>
    <property type="evidence" value="ECO:0007669"/>
    <property type="project" value="InterPro"/>
</dbReference>